<dbReference type="InterPro" id="IPR025375">
    <property type="entry name" value="DUF4365"/>
</dbReference>
<evidence type="ECO:0000313" key="3">
    <source>
        <dbReference type="Proteomes" id="UP000183954"/>
    </source>
</evidence>
<dbReference type="RefSeq" id="WP_073027156.1">
    <property type="nucleotide sequence ID" value="NZ_FQXJ01000003.1"/>
</dbReference>
<dbReference type="Proteomes" id="UP000183954">
    <property type="component" value="Unassembled WGS sequence"/>
</dbReference>
<dbReference type="OrthoDB" id="2066879at2"/>
<dbReference type="AlphaFoldDB" id="A0A1M5QBI7"/>
<gene>
    <name evidence="2" type="ORF">SAMN02746098_00197</name>
</gene>
<dbReference type="EMBL" id="FQXJ01000003">
    <property type="protein sequence ID" value="SHH11191.1"/>
    <property type="molecule type" value="Genomic_DNA"/>
</dbReference>
<dbReference type="Pfam" id="PF14280">
    <property type="entry name" value="DUF4365"/>
    <property type="match status" value="1"/>
</dbReference>
<organism evidence="2 3">
    <name type="scientific">Desulfosporosinus lacus DSM 15449</name>
    <dbReference type="NCBI Taxonomy" id="1121420"/>
    <lineage>
        <taxon>Bacteria</taxon>
        <taxon>Bacillati</taxon>
        <taxon>Bacillota</taxon>
        <taxon>Clostridia</taxon>
        <taxon>Eubacteriales</taxon>
        <taxon>Desulfitobacteriaceae</taxon>
        <taxon>Desulfosporosinus</taxon>
    </lineage>
</organism>
<proteinExistence type="predicted"/>
<evidence type="ECO:0000313" key="2">
    <source>
        <dbReference type="EMBL" id="SHH11191.1"/>
    </source>
</evidence>
<accession>A0A1M5QBI7</accession>
<reference evidence="3" key="1">
    <citation type="submission" date="2016-11" db="EMBL/GenBank/DDBJ databases">
        <authorList>
            <person name="Varghese N."/>
            <person name="Submissions S."/>
        </authorList>
    </citation>
    <scope>NUCLEOTIDE SEQUENCE [LARGE SCALE GENOMIC DNA]</scope>
    <source>
        <strain evidence="3">DSM 15449</strain>
    </source>
</reference>
<evidence type="ECO:0000259" key="1">
    <source>
        <dbReference type="Pfam" id="PF14280"/>
    </source>
</evidence>
<keyword evidence="3" id="KW-1185">Reference proteome</keyword>
<sequence length="591" mass="68213">MDTEVIATSAVKTSVSITDYLSPYISERDKEPIWDGNIYVFSHKRKSNEFCKGRVPVQVKSKESIDLTKDTIIYPIRTDDLRKYLTENGAIYFVVYVSQDGNTRIYYTDLLPFKIKQLLSKARKQKTISASLTQFPTDNTEKVDLFFNFLRDRDLQKSISNIEIMSVEELSKMGQLKEMSFGFTSTRNENSPFDYLFSHSVYIYATTPLGLKIPVDIMSDLVFAGTTLENPVFCNGKLYYDNYEVVHKKDSGELHFGKSTIIKFKKLMNDLTLKFDLKGTLRQRITDEAFLINMFESLSINIGDINLPFKPANPVEIKRFRIEERKEHLEHLKNVRLALDEVGVKDDLDCSNLSDVDEANIRLLIEAFVHHKAVSFGNSEVIEPIGKMTIANLCIMLIARKQENNLYLLSNFFNDNIALRVKNEEYGEFDTSQYTIMNKENFLQLSNIDYEAIYNDIFIVKCSKLFHGQVLHLLLDMLLAYDESVLKNKELLKAAQKLSEWLIASCNDNENIHAMLLNYLQTIKRNRPLNEDEIKQLYSLVENGNVNDNILTAAYILLGNSSGAKLHYDKLPPSEKEKFVRFPIYSLWNRI</sequence>
<protein>
    <recommendedName>
        <fullName evidence="1">DUF4365 domain-containing protein</fullName>
    </recommendedName>
</protein>
<name>A0A1M5QBI7_9FIRM</name>
<feature type="domain" description="DUF4365" evidence="1">
    <location>
        <begin position="35"/>
        <end position="129"/>
    </location>
</feature>